<keyword evidence="8" id="KW-0170">Cobalt</keyword>
<evidence type="ECO:0000256" key="6">
    <source>
        <dbReference type="ARBA" id="ARBA00022723"/>
    </source>
</evidence>
<evidence type="ECO:0000259" key="9">
    <source>
        <dbReference type="PROSITE" id="PS50972"/>
    </source>
</evidence>
<accession>A0A9D9N4E5</accession>
<keyword evidence="5" id="KW-0949">S-adenosyl-L-methionine</keyword>
<dbReference type="GO" id="GO:0004156">
    <property type="term" value="F:dihydropteroate synthase activity"/>
    <property type="evidence" value="ECO:0007669"/>
    <property type="project" value="UniProtKB-EC"/>
</dbReference>
<dbReference type="Gene3D" id="3.20.20.20">
    <property type="entry name" value="Dihydropteroate synthase-like"/>
    <property type="match status" value="1"/>
</dbReference>
<dbReference type="SUPFAM" id="SSF51717">
    <property type="entry name" value="Dihydropteroate synthetase-like"/>
    <property type="match status" value="1"/>
</dbReference>
<dbReference type="Pfam" id="PF00809">
    <property type="entry name" value="Pterin_bind"/>
    <property type="match status" value="1"/>
</dbReference>
<dbReference type="CDD" id="cd00740">
    <property type="entry name" value="MeTr"/>
    <property type="match status" value="1"/>
</dbReference>
<dbReference type="Gene3D" id="3.40.50.280">
    <property type="entry name" value="Cobalamin-binding domain"/>
    <property type="match status" value="1"/>
</dbReference>
<keyword evidence="2" id="KW-0489">Methyltransferase</keyword>
<dbReference type="InterPro" id="IPR000489">
    <property type="entry name" value="Pterin-binding_dom"/>
</dbReference>
<feature type="domain" description="B12-binding N-terminal" evidence="11">
    <location>
        <begin position="305"/>
        <end position="399"/>
    </location>
</feature>
<comment type="caution">
    <text evidence="12">The sequence shown here is derived from an EMBL/GenBank/DDBJ whole genome shotgun (WGS) entry which is preliminary data.</text>
</comment>
<evidence type="ECO:0000259" key="11">
    <source>
        <dbReference type="PROSITE" id="PS51337"/>
    </source>
</evidence>
<dbReference type="Pfam" id="PF02607">
    <property type="entry name" value="B12-binding_2"/>
    <property type="match status" value="1"/>
</dbReference>
<dbReference type="GO" id="GO:0046872">
    <property type="term" value="F:metal ion binding"/>
    <property type="evidence" value="ECO:0007669"/>
    <property type="project" value="UniProtKB-KW"/>
</dbReference>
<comment type="similarity">
    <text evidence="1">Belongs to the vitamin-B12 dependent methionine synthase family.</text>
</comment>
<dbReference type="PANTHER" id="PTHR45833">
    <property type="entry name" value="METHIONINE SYNTHASE"/>
    <property type="match status" value="1"/>
</dbReference>
<dbReference type="Pfam" id="PF02310">
    <property type="entry name" value="B12-binding"/>
    <property type="match status" value="1"/>
</dbReference>
<dbReference type="InterPro" id="IPR033706">
    <property type="entry name" value="Met_synthase_B12-bd"/>
</dbReference>
<dbReference type="GO" id="GO:0005829">
    <property type="term" value="C:cytosol"/>
    <property type="evidence" value="ECO:0007669"/>
    <property type="project" value="TreeGrafter"/>
</dbReference>
<keyword evidence="4 12" id="KW-0808">Transferase</keyword>
<dbReference type="InterPro" id="IPR050554">
    <property type="entry name" value="Met_Synthase/Corrinoid"/>
</dbReference>
<evidence type="ECO:0000256" key="1">
    <source>
        <dbReference type="ARBA" id="ARBA00010398"/>
    </source>
</evidence>
<dbReference type="InterPro" id="IPR006158">
    <property type="entry name" value="Cobalamin-bd"/>
</dbReference>
<protein>
    <submittedName>
        <fullName evidence="12">Dihydropteroate synthase</fullName>
        <ecNumber evidence="12">2.5.1.15</ecNumber>
    </submittedName>
</protein>
<evidence type="ECO:0000256" key="5">
    <source>
        <dbReference type="ARBA" id="ARBA00022691"/>
    </source>
</evidence>
<dbReference type="Gene3D" id="1.10.1240.10">
    <property type="entry name" value="Methionine synthase domain"/>
    <property type="match status" value="1"/>
</dbReference>
<sequence length="571" mass="63362">MTDNNKAQGSLFINVGERCNVAGSRKFLRLINEKNYMEALEIARKQVEDGAHILDLNFDDGLLNTQEEMCHFINLLASEPEIARVPLMLDSSNFQVIEAGLKCTQGKSIVNSISLKEGEEVFLNHAETIRRLGAATVVMAFDEQGQADTYERKIEVCERAYKLLTEKLKFPPQDIIFDPNILAVATGIEAHNSYAIDFIRATQWIKENLPHAKVSGGVSNLSFAFRGNNTVREAMHVVFLHHAINAGMDMAIVNAGALPVYEEIDPQLLKAVEAVILNTHEHAAEELVELAHTIQNQQSNTTATKADAWRSLSLNERLEYALMKGIPSHLEEDLQEALHIFPNALSIIEGPLMEGMNKVGTLFGEGKMFLPQVVKTARTMKQAVNILQPYIEQNKAQESDSKNGKIVIATVKGDVHDIGKNIVSVIMACNNYEIIDLGVMVPREQIVETAIKEQADIIGLSGLITPSLQEMCEVANLLQEKGAKIPLFIGGATTSDKHTALKIAPLYDAPVFHTKDAAVNVAIAGQLLHPETRENIIKSNHEHQKEIREQYISNQQLISFDEAQNRRPNIF</sequence>
<reference evidence="12" key="2">
    <citation type="journal article" date="2021" name="PeerJ">
        <title>Extensive microbial diversity within the chicken gut microbiome revealed by metagenomics and culture.</title>
        <authorList>
            <person name="Gilroy R."/>
            <person name="Ravi A."/>
            <person name="Getino M."/>
            <person name="Pursley I."/>
            <person name="Horton D.L."/>
            <person name="Alikhan N.F."/>
            <person name="Baker D."/>
            <person name="Gharbi K."/>
            <person name="Hall N."/>
            <person name="Watson M."/>
            <person name="Adriaenssens E.M."/>
            <person name="Foster-Nyarko E."/>
            <person name="Jarju S."/>
            <person name="Secka A."/>
            <person name="Antonio M."/>
            <person name="Oren A."/>
            <person name="Chaudhuri R.R."/>
            <person name="La Ragione R."/>
            <person name="Hildebrand F."/>
            <person name="Pallen M.J."/>
        </authorList>
    </citation>
    <scope>NUCLEOTIDE SEQUENCE</scope>
    <source>
        <strain evidence="12">G3-3990</strain>
    </source>
</reference>
<dbReference type="SMART" id="SM01018">
    <property type="entry name" value="B12-binding_2"/>
    <property type="match status" value="1"/>
</dbReference>
<dbReference type="EC" id="2.5.1.15" evidence="12"/>
<gene>
    <name evidence="12" type="ORF">IAA73_05630</name>
</gene>
<dbReference type="SUPFAM" id="SSF52242">
    <property type="entry name" value="Cobalamin (vitamin B12)-binding domain"/>
    <property type="match status" value="1"/>
</dbReference>
<dbReference type="PROSITE" id="PS51332">
    <property type="entry name" value="B12_BINDING"/>
    <property type="match status" value="1"/>
</dbReference>
<name>A0A9D9N4E5_9BACT</name>
<dbReference type="GO" id="GO:0031419">
    <property type="term" value="F:cobalamin binding"/>
    <property type="evidence" value="ECO:0007669"/>
    <property type="project" value="UniProtKB-KW"/>
</dbReference>
<dbReference type="FunFam" id="3.20.20.20:FF:000002">
    <property type="entry name" value="Methionine synthase"/>
    <property type="match status" value="1"/>
</dbReference>
<dbReference type="EMBL" id="JADIMG010000055">
    <property type="protein sequence ID" value="MBO8459798.1"/>
    <property type="molecule type" value="Genomic_DNA"/>
</dbReference>
<dbReference type="InterPro" id="IPR011005">
    <property type="entry name" value="Dihydropteroate_synth-like_sf"/>
</dbReference>
<reference evidence="12" key="1">
    <citation type="submission" date="2020-10" db="EMBL/GenBank/DDBJ databases">
        <authorList>
            <person name="Gilroy R."/>
        </authorList>
    </citation>
    <scope>NUCLEOTIDE SEQUENCE</scope>
    <source>
        <strain evidence="12">G3-3990</strain>
    </source>
</reference>
<evidence type="ECO:0000256" key="8">
    <source>
        <dbReference type="ARBA" id="ARBA00023285"/>
    </source>
</evidence>
<evidence type="ECO:0000259" key="10">
    <source>
        <dbReference type="PROSITE" id="PS51332"/>
    </source>
</evidence>
<dbReference type="GO" id="GO:0008705">
    <property type="term" value="F:methionine synthase activity"/>
    <property type="evidence" value="ECO:0007669"/>
    <property type="project" value="TreeGrafter"/>
</dbReference>
<organism evidence="12 13">
    <name type="scientific">Candidatus Gallipaludibacter merdavium</name>
    <dbReference type="NCBI Taxonomy" id="2840839"/>
    <lineage>
        <taxon>Bacteria</taxon>
        <taxon>Pseudomonadati</taxon>
        <taxon>Bacteroidota</taxon>
        <taxon>Bacteroidia</taxon>
        <taxon>Bacteroidales</taxon>
        <taxon>Candidatus Gallipaludibacter</taxon>
    </lineage>
</organism>
<evidence type="ECO:0000313" key="12">
    <source>
        <dbReference type="EMBL" id="MBO8459798.1"/>
    </source>
</evidence>
<dbReference type="Proteomes" id="UP000823641">
    <property type="component" value="Unassembled WGS sequence"/>
</dbReference>
<dbReference type="InterPro" id="IPR036724">
    <property type="entry name" value="Cobalamin-bd_sf"/>
</dbReference>
<dbReference type="InterPro" id="IPR036594">
    <property type="entry name" value="Meth_synthase_dom"/>
</dbReference>
<evidence type="ECO:0000256" key="2">
    <source>
        <dbReference type="ARBA" id="ARBA00022603"/>
    </source>
</evidence>
<dbReference type="GO" id="GO:0046653">
    <property type="term" value="P:tetrahydrofolate metabolic process"/>
    <property type="evidence" value="ECO:0007669"/>
    <property type="project" value="TreeGrafter"/>
</dbReference>
<dbReference type="SUPFAM" id="SSF47644">
    <property type="entry name" value="Methionine synthase domain"/>
    <property type="match status" value="1"/>
</dbReference>
<keyword evidence="3" id="KW-0846">Cobalamin</keyword>
<dbReference type="GO" id="GO:0032259">
    <property type="term" value="P:methylation"/>
    <property type="evidence" value="ECO:0007669"/>
    <property type="project" value="UniProtKB-KW"/>
</dbReference>
<evidence type="ECO:0000256" key="4">
    <source>
        <dbReference type="ARBA" id="ARBA00022679"/>
    </source>
</evidence>
<proteinExistence type="inferred from homology"/>
<dbReference type="AlphaFoldDB" id="A0A9D9N4E5"/>
<feature type="domain" description="B12-binding" evidence="10">
    <location>
        <begin position="403"/>
        <end position="538"/>
    </location>
</feature>
<dbReference type="FunFam" id="1.10.1240.10:FF:000001">
    <property type="entry name" value="Methionine synthase"/>
    <property type="match status" value="1"/>
</dbReference>
<dbReference type="PANTHER" id="PTHR45833:SF1">
    <property type="entry name" value="METHIONINE SYNTHASE"/>
    <property type="match status" value="1"/>
</dbReference>
<dbReference type="PROSITE" id="PS50972">
    <property type="entry name" value="PTERIN_BINDING"/>
    <property type="match status" value="1"/>
</dbReference>
<evidence type="ECO:0000313" key="13">
    <source>
        <dbReference type="Proteomes" id="UP000823641"/>
    </source>
</evidence>
<evidence type="ECO:0000256" key="3">
    <source>
        <dbReference type="ARBA" id="ARBA00022628"/>
    </source>
</evidence>
<evidence type="ECO:0000256" key="7">
    <source>
        <dbReference type="ARBA" id="ARBA00022737"/>
    </source>
</evidence>
<dbReference type="PROSITE" id="PS51337">
    <property type="entry name" value="B12_BINDING_NTER"/>
    <property type="match status" value="1"/>
</dbReference>
<dbReference type="InterPro" id="IPR003759">
    <property type="entry name" value="Cbl-bd_cap"/>
</dbReference>
<dbReference type="GO" id="GO:0050667">
    <property type="term" value="P:homocysteine metabolic process"/>
    <property type="evidence" value="ECO:0007669"/>
    <property type="project" value="TreeGrafter"/>
</dbReference>
<keyword evidence="7" id="KW-0677">Repeat</keyword>
<feature type="domain" description="Pterin-binding" evidence="9">
    <location>
        <begin position="12"/>
        <end position="273"/>
    </location>
</feature>
<keyword evidence="6" id="KW-0479">Metal-binding</keyword>
<dbReference type="CDD" id="cd02069">
    <property type="entry name" value="methionine_synthase_B12_BD"/>
    <property type="match status" value="1"/>
</dbReference>